<evidence type="ECO:0000256" key="1">
    <source>
        <dbReference type="SAM" id="Phobius"/>
    </source>
</evidence>
<accession>A0ABS5JRI4</accession>
<name>A0ABS5JRI4_9BACT</name>
<dbReference type="InterPro" id="IPR008620">
    <property type="entry name" value="FixH"/>
</dbReference>
<dbReference type="EMBL" id="JAGUCO010000002">
    <property type="protein sequence ID" value="MBS2097433.1"/>
    <property type="molecule type" value="Genomic_DNA"/>
</dbReference>
<protein>
    <submittedName>
        <fullName evidence="2">FixH family protein</fullName>
    </submittedName>
</protein>
<gene>
    <name evidence="2" type="ORF">KEM10_04020</name>
</gene>
<keyword evidence="1" id="KW-0812">Transmembrane</keyword>
<evidence type="ECO:0000313" key="3">
    <source>
        <dbReference type="Proteomes" id="UP000708576"/>
    </source>
</evidence>
<keyword evidence="1" id="KW-1133">Transmembrane helix</keyword>
<dbReference type="RefSeq" id="WP_212213819.1">
    <property type="nucleotide sequence ID" value="NZ_JAGUCO010000002.1"/>
</dbReference>
<dbReference type="Pfam" id="PF05751">
    <property type="entry name" value="FixH"/>
    <property type="match status" value="1"/>
</dbReference>
<comment type="caution">
    <text evidence="2">The sequence shown here is derived from an EMBL/GenBank/DDBJ whole genome shotgun (WGS) entry which is preliminary data.</text>
</comment>
<dbReference type="Proteomes" id="UP000708576">
    <property type="component" value="Unassembled WGS sequence"/>
</dbReference>
<evidence type="ECO:0000313" key="2">
    <source>
        <dbReference type="EMBL" id="MBS2097433.1"/>
    </source>
</evidence>
<proteinExistence type="predicted"/>
<feature type="transmembrane region" description="Helical" evidence="1">
    <location>
        <begin position="6"/>
        <end position="26"/>
    </location>
</feature>
<organism evidence="2 3">
    <name type="scientific">Carboxylicivirga linearis</name>
    <dbReference type="NCBI Taxonomy" id="1628157"/>
    <lineage>
        <taxon>Bacteria</taxon>
        <taxon>Pseudomonadati</taxon>
        <taxon>Bacteroidota</taxon>
        <taxon>Bacteroidia</taxon>
        <taxon>Marinilabiliales</taxon>
        <taxon>Marinilabiliaceae</taxon>
        <taxon>Carboxylicivirga</taxon>
    </lineage>
</organism>
<keyword evidence="3" id="KW-1185">Reference proteome</keyword>
<keyword evidence="1" id="KW-0472">Membrane</keyword>
<sequence length="147" mass="17144">MKFNWGHGLFVVIILGITGFLTLVFITTQERIDMVTDEYYPKELKYQKQIEKTKNYNALTQKIELKVNGDLAVVFPKLTDKPEGITGNIHIYRPSDKRLDLQKEIQLDTTFTTMFNKSALQSGKYEVIIEWQANNQPYFAKMPLYID</sequence>
<reference evidence="2 3" key="1">
    <citation type="journal article" date="2015" name="Int. J. Syst. Evol. Microbiol.">
        <title>Carboxylicivirga linearis sp. nov., isolated from a sea cucumber culture pond.</title>
        <authorList>
            <person name="Wang F.Q."/>
            <person name="Zhou Y.X."/>
            <person name="Lin X.Z."/>
            <person name="Chen G.J."/>
            <person name="Du Z.J."/>
        </authorList>
    </citation>
    <scope>NUCLEOTIDE SEQUENCE [LARGE SCALE GENOMIC DNA]</scope>
    <source>
        <strain evidence="2 3">FB218</strain>
    </source>
</reference>